<keyword evidence="3 4" id="KW-0687">Ribonucleoprotein</keyword>
<dbReference type="Pfam" id="PF01084">
    <property type="entry name" value="Ribosomal_S18"/>
    <property type="match status" value="1"/>
</dbReference>
<dbReference type="InterPro" id="IPR036870">
    <property type="entry name" value="Ribosomal_bS18_sf"/>
</dbReference>
<dbReference type="AlphaFoldDB" id="A0A7R6PEK6"/>
<dbReference type="Proteomes" id="UP000595564">
    <property type="component" value="Chromosome"/>
</dbReference>
<proteinExistence type="inferred from homology"/>
<sequence>MANQNPRKRYFVKKKKYCKFCAQGIEVIDYKDVDTLKNYLLEGAMISPRRATGTCPKHQRRLTRAIKRARTMALLPFVTQ</sequence>
<dbReference type="GO" id="GO:0006412">
    <property type="term" value="P:translation"/>
    <property type="evidence" value="ECO:0007669"/>
    <property type="project" value="UniProtKB-UniRule"/>
</dbReference>
<comment type="subunit">
    <text evidence="4">Part of the 30S ribosomal subunit. Forms a tight heterodimer with protein bS6.</text>
</comment>
<keyword evidence="7" id="KW-1185">Reference proteome</keyword>
<dbReference type="RefSeq" id="WP_201328597.1">
    <property type="nucleotide sequence ID" value="NZ_AP017470.1"/>
</dbReference>
<evidence type="ECO:0000256" key="2">
    <source>
        <dbReference type="ARBA" id="ARBA00022980"/>
    </source>
</evidence>
<evidence type="ECO:0000313" key="6">
    <source>
        <dbReference type="EMBL" id="BBB32253.1"/>
    </source>
</evidence>
<accession>A0A7R6PEK6</accession>
<keyword evidence="4" id="KW-0699">rRNA-binding</keyword>
<comment type="function">
    <text evidence="4">Binds as a heterodimer with protein bS6 to the central domain of the 16S rRNA, where it helps stabilize the platform of the 30S subunit.</text>
</comment>
<gene>
    <name evidence="4 6" type="primary">rpsR</name>
    <name evidence="6" type="ORF">TTHT_0681</name>
</gene>
<evidence type="ECO:0000256" key="3">
    <source>
        <dbReference type="ARBA" id="ARBA00023274"/>
    </source>
</evidence>
<dbReference type="PRINTS" id="PR00974">
    <property type="entry name" value="RIBOSOMALS18"/>
</dbReference>
<dbReference type="SUPFAM" id="SSF46911">
    <property type="entry name" value="Ribosomal protein S18"/>
    <property type="match status" value="1"/>
</dbReference>
<evidence type="ECO:0000313" key="7">
    <source>
        <dbReference type="Proteomes" id="UP000595564"/>
    </source>
</evidence>
<dbReference type="NCBIfam" id="TIGR00165">
    <property type="entry name" value="S18"/>
    <property type="match status" value="1"/>
</dbReference>
<evidence type="ECO:0000256" key="5">
    <source>
        <dbReference type="RuleBase" id="RU003910"/>
    </source>
</evidence>
<dbReference type="EMBL" id="AP017470">
    <property type="protein sequence ID" value="BBB32253.1"/>
    <property type="molecule type" value="Genomic_DNA"/>
</dbReference>
<protein>
    <recommendedName>
        <fullName evidence="4">Small ribosomal subunit protein bS18</fullName>
    </recommendedName>
</protein>
<dbReference type="HAMAP" id="MF_00270">
    <property type="entry name" value="Ribosomal_bS18"/>
    <property type="match status" value="1"/>
</dbReference>
<organism evidence="6 7">
    <name type="scientific">Thermotomaculum hydrothermale</name>
    <dbReference type="NCBI Taxonomy" id="981385"/>
    <lineage>
        <taxon>Bacteria</taxon>
        <taxon>Pseudomonadati</taxon>
        <taxon>Acidobacteriota</taxon>
        <taxon>Holophagae</taxon>
        <taxon>Thermotomaculales</taxon>
        <taxon>Thermotomaculaceae</taxon>
        <taxon>Thermotomaculum</taxon>
    </lineage>
</organism>
<dbReference type="GO" id="GO:0070181">
    <property type="term" value="F:small ribosomal subunit rRNA binding"/>
    <property type="evidence" value="ECO:0007669"/>
    <property type="project" value="TreeGrafter"/>
</dbReference>
<dbReference type="PANTHER" id="PTHR13479">
    <property type="entry name" value="30S RIBOSOMAL PROTEIN S18"/>
    <property type="match status" value="1"/>
</dbReference>
<keyword evidence="2 4" id="KW-0689">Ribosomal protein</keyword>
<name>A0A7R6PEK6_9BACT</name>
<dbReference type="PANTHER" id="PTHR13479:SF40">
    <property type="entry name" value="SMALL RIBOSOMAL SUBUNIT PROTEIN BS18M"/>
    <property type="match status" value="1"/>
</dbReference>
<dbReference type="GO" id="GO:0003735">
    <property type="term" value="F:structural constituent of ribosome"/>
    <property type="evidence" value="ECO:0007669"/>
    <property type="project" value="InterPro"/>
</dbReference>
<reference evidence="6 7" key="1">
    <citation type="journal article" date="2012" name="Extremophiles">
        <title>Thermotomaculum hydrothermale gen. nov., sp. nov., a novel heterotrophic thermophile within the phylum Acidobacteria from a deep-sea hydrothermal vent chimney in the Southern Okinawa Trough.</title>
        <authorList>
            <person name="Izumi H."/>
            <person name="Nunoura T."/>
            <person name="Miyazaki M."/>
            <person name="Mino S."/>
            <person name="Toki T."/>
            <person name="Takai K."/>
            <person name="Sako Y."/>
            <person name="Sawabe T."/>
            <person name="Nakagawa S."/>
        </authorList>
    </citation>
    <scope>NUCLEOTIDE SEQUENCE [LARGE SCALE GENOMIC DNA]</scope>
    <source>
        <strain evidence="6 7">AC55</strain>
    </source>
</reference>
<keyword evidence="4" id="KW-0694">RNA-binding</keyword>
<evidence type="ECO:0000256" key="4">
    <source>
        <dbReference type="HAMAP-Rule" id="MF_00270"/>
    </source>
</evidence>
<dbReference type="Gene3D" id="4.10.640.10">
    <property type="entry name" value="Ribosomal protein S18"/>
    <property type="match status" value="1"/>
</dbReference>
<dbReference type="InterPro" id="IPR001648">
    <property type="entry name" value="Ribosomal_bS18"/>
</dbReference>
<comment type="similarity">
    <text evidence="1 4 5">Belongs to the bacterial ribosomal protein bS18 family.</text>
</comment>
<dbReference type="KEGG" id="thyd:TTHT_0681"/>
<evidence type="ECO:0000256" key="1">
    <source>
        <dbReference type="ARBA" id="ARBA00005589"/>
    </source>
</evidence>
<dbReference type="GO" id="GO:0022627">
    <property type="term" value="C:cytosolic small ribosomal subunit"/>
    <property type="evidence" value="ECO:0007669"/>
    <property type="project" value="TreeGrafter"/>
</dbReference>